<dbReference type="RefSeq" id="WP_041502775.1">
    <property type="nucleotide sequence ID" value="NZ_JPIT01000016.1"/>
</dbReference>
<evidence type="ECO:0000256" key="1">
    <source>
        <dbReference type="ARBA" id="ARBA00010641"/>
    </source>
</evidence>
<protein>
    <submittedName>
        <fullName evidence="6">RNA polymerase subunit sigma-24</fullName>
    </submittedName>
</protein>
<evidence type="ECO:0000313" key="7">
    <source>
        <dbReference type="EMBL" id="KIO46155.1"/>
    </source>
</evidence>
<reference evidence="6 9" key="1">
    <citation type="submission" date="2014-07" db="EMBL/GenBank/DDBJ databases">
        <title>Porphyromonadaceae bacterium OUH 308042 = ATCC BAA-2681 = DSM 28342 draft genome.</title>
        <authorList>
            <person name="Sydenham T.V."/>
            <person name="Hasman H."/>
            <person name="Justensen U.S."/>
        </authorList>
    </citation>
    <scope>NUCLEOTIDE SEQUENCE [LARGE SCALE GENOMIC DNA]</scope>
    <source>
        <strain evidence="6 9">OUH 308042</strain>
    </source>
</reference>
<dbReference type="InterPro" id="IPR013249">
    <property type="entry name" value="RNA_pol_sigma70_r4_t2"/>
</dbReference>
<dbReference type="Proteomes" id="UP000031980">
    <property type="component" value="Unassembled WGS sequence"/>
</dbReference>
<dbReference type="InterPro" id="IPR013324">
    <property type="entry name" value="RNA_pol_sigma_r3/r4-like"/>
</dbReference>
<dbReference type="InterPro" id="IPR039425">
    <property type="entry name" value="RNA_pol_sigma-70-like"/>
</dbReference>
<dbReference type="InterPro" id="IPR036388">
    <property type="entry name" value="WH-like_DNA-bd_sf"/>
</dbReference>
<dbReference type="Pfam" id="PF04542">
    <property type="entry name" value="Sigma70_r2"/>
    <property type="match status" value="1"/>
</dbReference>
<evidence type="ECO:0000313" key="6">
    <source>
        <dbReference type="EMBL" id="KIO42902.1"/>
    </source>
</evidence>
<evidence type="ECO:0000259" key="5">
    <source>
        <dbReference type="SMART" id="SM00421"/>
    </source>
</evidence>
<keyword evidence="2" id="KW-0805">Transcription regulation</keyword>
<keyword evidence="3" id="KW-0731">Sigma factor</keyword>
<gene>
    <name evidence="6" type="ORF">BA92_13640</name>
    <name evidence="7" type="ORF">IE90_04960</name>
</gene>
<dbReference type="CDD" id="cd06171">
    <property type="entry name" value="Sigma70_r4"/>
    <property type="match status" value="1"/>
</dbReference>
<dbReference type="GO" id="GO:0006352">
    <property type="term" value="P:DNA-templated transcription initiation"/>
    <property type="evidence" value="ECO:0007669"/>
    <property type="project" value="InterPro"/>
</dbReference>
<sequence>MVDKVSFDAIKRGDIKAYKTLFQQYYASMCTVAKRYIGDGDAAKDIAQEIFIKLWEKREEYDTIPNLEIFLYVLVRNRCFDYLKSRKDTVDYMDSEVVGNESFFRDLLIEEESYRIISQAIDALPPQSARVIKLSLDGKQNKEIAELLGISVNTVKTLKYRSLESLKTSLKDYFYILLILLGI</sequence>
<dbReference type="EMBL" id="JPIU01000049">
    <property type="protein sequence ID" value="KIO42902.1"/>
    <property type="molecule type" value="Genomic_DNA"/>
</dbReference>
<reference evidence="7 8" key="2">
    <citation type="submission" date="2014-07" db="EMBL/GenBank/DDBJ databases">
        <title>Porphyromonadaceae bacterium OUH 334697 = ATCC BAA-2682 = DSM 28341 draft genome.</title>
        <authorList>
            <person name="Sydenham T.V."/>
            <person name="Hasman H."/>
            <person name="Justesen U.S."/>
        </authorList>
    </citation>
    <scope>NUCLEOTIDE SEQUENCE [LARGE SCALE GENOMIC DNA]</scope>
    <source>
        <strain evidence="7 8">OUH 334697</strain>
    </source>
</reference>
<dbReference type="Proteomes" id="UP000031937">
    <property type="component" value="Unassembled WGS sequence"/>
</dbReference>
<comment type="similarity">
    <text evidence="1">Belongs to the sigma-70 factor family. ECF subfamily.</text>
</comment>
<dbReference type="EMBL" id="JPIT01000016">
    <property type="protein sequence ID" value="KIO46155.1"/>
    <property type="molecule type" value="Genomic_DNA"/>
</dbReference>
<dbReference type="GO" id="GO:0016987">
    <property type="term" value="F:sigma factor activity"/>
    <property type="evidence" value="ECO:0007669"/>
    <property type="project" value="UniProtKB-KW"/>
</dbReference>
<keyword evidence="9" id="KW-1185">Reference proteome</keyword>
<accession>A0A0C3NA28</accession>
<dbReference type="NCBIfam" id="TIGR02937">
    <property type="entry name" value="sigma70-ECF"/>
    <property type="match status" value="1"/>
</dbReference>
<dbReference type="InterPro" id="IPR014284">
    <property type="entry name" value="RNA_pol_sigma-70_dom"/>
</dbReference>
<name>A0A0C3NA28_9PORP</name>
<dbReference type="Gene3D" id="1.10.1740.10">
    <property type="match status" value="1"/>
</dbReference>
<evidence type="ECO:0000313" key="8">
    <source>
        <dbReference type="Proteomes" id="UP000031937"/>
    </source>
</evidence>
<dbReference type="NCBIfam" id="TIGR02985">
    <property type="entry name" value="Sig70_bacteroi1"/>
    <property type="match status" value="1"/>
</dbReference>
<proteinExistence type="inferred from homology"/>
<dbReference type="InterPro" id="IPR014327">
    <property type="entry name" value="RNA_pol_sigma70_bacteroid"/>
</dbReference>
<dbReference type="SUPFAM" id="SSF88659">
    <property type="entry name" value="Sigma3 and sigma4 domains of RNA polymerase sigma factors"/>
    <property type="match status" value="1"/>
</dbReference>
<dbReference type="PRINTS" id="PR00038">
    <property type="entry name" value="HTHLUXR"/>
</dbReference>
<dbReference type="AlphaFoldDB" id="A0A0C3NA28"/>
<evidence type="ECO:0000256" key="4">
    <source>
        <dbReference type="ARBA" id="ARBA00023163"/>
    </source>
</evidence>
<evidence type="ECO:0000256" key="3">
    <source>
        <dbReference type="ARBA" id="ARBA00023082"/>
    </source>
</evidence>
<dbReference type="InterPro" id="IPR000792">
    <property type="entry name" value="Tscrpt_reg_LuxR_C"/>
</dbReference>
<dbReference type="SUPFAM" id="SSF88946">
    <property type="entry name" value="Sigma2 domain of RNA polymerase sigma factors"/>
    <property type="match status" value="1"/>
</dbReference>
<evidence type="ECO:0000313" key="9">
    <source>
        <dbReference type="Proteomes" id="UP000031980"/>
    </source>
</evidence>
<dbReference type="Gene3D" id="1.10.10.10">
    <property type="entry name" value="Winged helix-like DNA-binding domain superfamily/Winged helix DNA-binding domain"/>
    <property type="match status" value="1"/>
</dbReference>
<dbReference type="GO" id="GO:0003677">
    <property type="term" value="F:DNA binding"/>
    <property type="evidence" value="ECO:0007669"/>
    <property type="project" value="InterPro"/>
</dbReference>
<keyword evidence="4" id="KW-0804">Transcription</keyword>
<comment type="caution">
    <text evidence="6">The sequence shown here is derived from an EMBL/GenBank/DDBJ whole genome shotgun (WGS) entry which is preliminary data.</text>
</comment>
<dbReference type="PANTHER" id="PTHR43133">
    <property type="entry name" value="RNA POLYMERASE ECF-TYPE SIGMA FACTO"/>
    <property type="match status" value="1"/>
</dbReference>
<organism evidence="6 9">
    <name type="scientific">Sanguibacteroides justesenii</name>
    <dbReference type="NCBI Taxonomy" id="1547597"/>
    <lineage>
        <taxon>Bacteria</taxon>
        <taxon>Pseudomonadati</taxon>
        <taxon>Bacteroidota</taxon>
        <taxon>Bacteroidia</taxon>
        <taxon>Bacteroidales</taxon>
        <taxon>Porphyromonadaceae</taxon>
        <taxon>Sanguibacteroides</taxon>
    </lineage>
</organism>
<dbReference type="InterPro" id="IPR007627">
    <property type="entry name" value="RNA_pol_sigma70_r2"/>
</dbReference>
<dbReference type="SMART" id="SM00421">
    <property type="entry name" value="HTH_LUXR"/>
    <property type="match status" value="1"/>
</dbReference>
<dbReference type="OrthoDB" id="1453134at2"/>
<dbReference type="InterPro" id="IPR013325">
    <property type="entry name" value="RNA_pol_sigma_r2"/>
</dbReference>
<feature type="domain" description="HTH luxR-type" evidence="5">
    <location>
        <begin position="121"/>
        <end position="178"/>
    </location>
</feature>
<evidence type="ECO:0000256" key="2">
    <source>
        <dbReference type="ARBA" id="ARBA00023015"/>
    </source>
</evidence>
<dbReference type="PANTHER" id="PTHR43133:SF46">
    <property type="entry name" value="RNA POLYMERASE SIGMA-70 FACTOR ECF SUBFAMILY"/>
    <property type="match status" value="1"/>
</dbReference>
<dbReference type="Pfam" id="PF08281">
    <property type="entry name" value="Sigma70_r4_2"/>
    <property type="match status" value="1"/>
</dbReference>